<evidence type="ECO:0000256" key="4">
    <source>
        <dbReference type="ARBA" id="ARBA00022737"/>
    </source>
</evidence>
<keyword evidence="2 7" id="KW-0441">Lipid A biosynthesis</keyword>
<dbReference type="OrthoDB" id="9784739at2"/>
<dbReference type="Pfam" id="PF04613">
    <property type="entry name" value="LpxD"/>
    <property type="match status" value="1"/>
</dbReference>
<evidence type="ECO:0000313" key="10">
    <source>
        <dbReference type="Proteomes" id="UP000198611"/>
    </source>
</evidence>
<evidence type="ECO:0000256" key="1">
    <source>
        <dbReference type="ARBA" id="ARBA00022516"/>
    </source>
</evidence>
<evidence type="ECO:0000256" key="6">
    <source>
        <dbReference type="ARBA" id="ARBA00023315"/>
    </source>
</evidence>
<dbReference type="STRING" id="1123397.SAMN05660831_00697"/>
<dbReference type="PANTHER" id="PTHR43378:SF2">
    <property type="entry name" value="UDP-3-O-ACYLGLUCOSAMINE N-ACYLTRANSFERASE 1, MITOCHONDRIAL-RELATED"/>
    <property type="match status" value="1"/>
</dbReference>
<comment type="subunit">
    <text evidence="7">Homotrimer.</text>
</comment>
<comment type="function">
    <text evidence="7">Catalyzes the N-acylation of UDP-3-O-acylglucosamine using 3-hydroxyacyl-ACP as the acyl donor. Is involved in the biosynthesis of lipid A, a phosphorylated glycolipid that anchors the lipopolysaccharide to the outer membrane of the cell.</text>
</comment>
<comment type="catalytic activity">
    <reaction evidence="7">
        <text>a UDP-3-O-[(3R)-3-hydroxyacyl]-alpha-D-glucosamine + a (3R)-hydroxyacyl-[ACP] = a UDP-2-N,3-O-bis[(3R)-3-hydroxyacyl]-alpha-D-glucosamine + holo-[ACP] + H(+)</text>
        <dbReference type="Rhea" id="RHEA:53836"/>
        <dbReference type="Rhea" id="RHEA-COMP:9685"/>
        <dbReference type="Rhea" id="RHEA-COMP:9945"/>
        <dbReference type="ChEBI" id="CHEBI:15378"/>
        <dbReference type="ChEBI" id="CHEBI:64479"/>
        <dbReference type="ChEBI" id="CHEBI:78827"/>
        <dbReference type="ChEBI" id="CHEBI:137740"/>
        <dbReference type="ChEBI" id="CHEBI:137748"/>
        <dbReference type="EC" id="2.3.1.191"/>
    </reaction>
</comment>
<evidence type="ECO:0000256" key="7">
    <source>
        <dbReference type="HAMAP-Rule" id="MF_00523"/>
    </source>
</evidence>
<organism evidence="9 10">
    <name type="scientific">Thiohalospira halophila DSM 15071</name>
    <dbReference type="NCBI Taxonomy" id="1123397"/>
    <lineage>
        <taxon>Bacteria</taxon>
        <taxon>Pseudomonadati</taxon>
        <taxon>Pseudomonadota</taxon>
        <taxon>Gammaproteobacteria</taxon>
        <taxon>Thiohalospirales</taxon>
        <taxon>Thiohalospiraceae</taxon>
        <taxon>Thiohalospira</taxon>
    </lineage>
</organism>
<dbReference type="GO" id="GO:0016020">
    <property type="term" value="C:membrane"/>
    <property type="evidence" value="ECO:0007669"/>
    <property type="project" value="GOC"/>
</dbReference>
<dbReference type="CDD" id="cd03352">
    <property type="entry name" value="LbH_LpxD"/>
    <property type="match status" value="1"/>
</dbReference>
<keyword evidence="3 7" id="KW-0808">Transferase</keyword>
<keyword evidence="4 7" id="KW-0677">Repeat</keyword>
<dbReference type="InterPro" id="IPR018357">
    <property type="entry name" value="Hexapep_transf_CS"/>
</dbReference>
<dbReference type="Gene3D" id="3.40.1390.10">
    <property type="entry name" value="MurE/MurF, N-terminal domain"/>
    <property type="match status" value="1"/>
</dbReference>
<protein>
    <recommendedName>
        <fullName evidence="7">UDP-3-O-acylglucosamine N-acyltransferase</fullName>
        <ecNumber evidence="7">2.3.1.191</ecNumber>
    </recommendedName>
</protein>
<name>A0A1I1PJ11_9GAMM</name>
<evidence type="ECO:0000313" key="9">
    <source>
        <dbReference type="EMBL" id="SFD06943.1"/>
    </source>
</evidence>
<dbReference type="SUPFAM" id="SSF51161">
    <property type="entry name" value="Trimeric LpxA-like enzymes"/>
    <property type="match status" value="1"/>
</dbReference>
<gene>
    <name evidence="7" type="primary">lpxD</name>
    <name evidence="9" type="ORF">SAMN05660831_00697</name>
</gene>
<sequence length="340" mass="34294">MAWTLGALAERVGGQLHGNAERTIEGVASLESAGPTDLSFATDRAADTLAATAAGAVLVGEGGAVDSPVDAVEVANPHAAFARIATLFDPAPRLAAGIHPTAVVAPDARVADDAAIGPHAVIESGATIGSGAVIGSGCHVGAGTRVGSGSRLVARVTVLHGVTLGERVILHPGVVVGSDGFGLAREGEAWLKVPQVGSVVIGDDVEIGANTTVDRGALEDTVIEEGAKLDNQIQVAHNVHIGAHTAIAGCVGIAGSARIGRHCALGGGVGVAGHLTIADGVTVTGMSLVSRSIREPGVYSSGMPAEPNDQWNRHSARFRQLDDMARRLRALERGRGQGNQ</sequence>
<feature type="domain" description="UDP-3-O-[3-hydroxymyristoyl] glucosamine N-acyltransferase non-repeat region" evidence="8">
    <location>
        <begin position="22"/>
        <end position="87"/>
    </location>
</feature>
<dbReference type="EMBL" id="FOMJ01000001">
    <property type="protein sequence ID" value="SFD06943.1"/>
    <property type="molecule type" value="Genomic_DNA"/>
</dbReference>
<dbReference type="InterPro" id="IPR007691">
    <property type="entry name" value="LpxD"/>
</dbReference>
<dbReference type="PROSITE" id="PS00101">
    <property type="entry name" value="HEXAPEP_TRANSFERASES"/>
    <property type="match status" value="2"/>
</dbReference>
<dbReference type="GO" id="GO:0016410">
    <property type="term" value="F:N-acyltransferase activity"/>
    <property type="evidence" value="ECO:0007669"/>
    <property type="project" value="InterPro"/>
</dbReference>
<evidence type="ECO:0000256" key="5">
    <source>
        <dbReference type="ARBA" id="ARBA00023098"/>
    </source>
</evidence>
<dbReference type="NCBIfam" id="TIGR01853">
    <property type="entry name" value="lipid_A_lpxD"/>
    <property type="match status" value="1"/>
</dbReference>
<dbReference type="EC" id="2.3.1.191" evidence="7"/>
<evidence type="ECO:0000256" key="2">
    <source>
        <dbReference type="ARBA" id="ARBA00022556"/>
    </source>
</evidence>
<dbReference type="Pfam" id="PF00132">
    <property type="entry name" value="Hexapep"/>
    <property type="match status" value="1"/>
</dbReference>
<comment type="similarity">
    <text evidence="7">Belongs to the transferase hexapeptide repeat family. LpxD subfamily.</text>
</comment>
<dbReference type="NCBIfam" id="NF002060">
    <property type="entry name" value="PRK00892.1"/>
    <property type="match status" value="1"/>
</dbReference>
<dbReference type="GO" id="GO:0103118">
    <property type="term" value="F:UDP-3-O-[(3R)-3-hydroxyacyl]-glucosamine N-acyltransferase activity"/>
    <property type="evidence" value="ECO:0007669"/>
    <property type="project" value="UniProtKB-EC"/>
</dbReference>
<dbReference type="PANTHER" id="PTHR43378">
    <property type="entry name" value="UDP-3-O-ACYLGLUCOSAMINE N-ACYLTRANSFERASE"/>
    <property type="match status" value="1"/>
</dbReference>
<dbReference type="Gene3D" id="1.20.5.170">
    <property type="match status" value="1"/>
</dbReference>
<keyword evidence="5 7" id="KW-0443">Lipid metabolism</keyword>
<proteinExistence type="inferred from homology"/>
<evidence type="ECO:0000259" key="8">
    <source>
        <dbReference type="Pfam" id="PF04613"/>
    </source>
</evidence>
<dbReference type="Proteomes" id="UP000198611">
    <property type="component" value="Unassembled WGS sequence"/>
</dbReference>
<keyword evidence="10" id="KW-1185">Reference proteome</keyword>
<comment type="pathway">
    <text evidence="7">Bacterial outer membrane biogenesis; LPS lipid A biosynthesis.</text>
</comment>
<dbReference type="InterPro" id="IPR011004">
    <property type="entry name" value="Trimer_LpxA-like_sf"/>
</dbReference>
<dbReference type="AlphaFoldDB" id="A0A1I1PJ11"/>
<keyword evidence="1 7" id="KW-0444">Lipid biosynthesis</keyword>
<keyword evidence="6 7" id="KW-0012">Acyltransferase</keyword>
<dbReference type="HAMAP" id="MF_00523">
    <property type="entry name" value="LpxD"/>
    <property type="match status" value="1"/>
</dbReference>
<dbReference type="InterPro" id="IPR020573">
    <property type="entry name" value="UDP_GlcNAc_AcTrfase_non-rep"/>
</dbReference>
<dbReference type="Gene3D" id="2.160.10.10">
    <property type="entry name" value="Hexapeptide repeat proteins"/>
    <property type="match status" value="1"/>
</dbReference>
<reference evidence="9 10" key="1">
    <citation type="submission" date="2016-10" db="EMBL/GenBank/DDBJ databases">
        <authorList>
            <person name="de Groot N.N."/>
        </authorList>
    </citation>
    <scope>NUCLEOTIDE SEQUENCE [LARGE SCALE GENOMIC DNA]</scope>
    <source>
        <strain evidence="9 10">HL3</strain>
    </source>
</reference>
<feature type="active site" description="Proton acceptor" evidence="7">
    <location>
        <position position="237"/>
    </location>
</feature>
<dbReference type="GO" id="GO:0009245">
    <property type="term" value="P:lipid A biosynthetic process"/>
    <property type="evidence" value="ECO:0007669"/>
    <property type="project" value="UniProtKB-UniRule"/>
</dbReference>
<dbReference type="RefSeq" id="WP_093427328.1">
    <property type="nucleotide sequence ID" value="NZ_FOMJ01000001.1"/>
</dbReference>
<accession>A0A1I1PJ11</accession>
<dbReference type="UniPathway" id="UPA00973"/>
<dbReference type="InterPro" id="IPR001451">
    <property type="entry name" value="Hexapep"/>
</dbReference>
<evidence type="ECO:0000256" key="3">
    <source>
        <dbReference type="ARBA" id="ARBA00022679"/>
    </source>
</evidence>